<dbReference type="InterPro" id="IPR000953">
    <property type="entry name" value="Chromo/chromo_shadow_dom"/>
</dbReference>
<dbReference type="EMBL" id="QXFT01001094">
    <property type="protein sequence ID" value="KAE9329143.1"/>
    <property type="molecule type" value="Genomic_DNA"/>
</dbReference>
<comment type="subcellular location">
    <subcellularLocation>
        <location evidence="1">Nucleus</location>
    </subcellularLocation>
</comment>
<evidence type="ECO:0000256" key="3">
    <source>
        <dbReference type="SAM" id="MobiDB-lite"/>
    </source>
</evidence>
<dbReference type="GO" id="GO:0005634">
    <property type="term" value="C:nucleus"/>
    <property type="evidence" value="ECO:0007669"/>
    <property type="project" value="UniProtKB-SubCell"/>
</dbReference>
<dbReference type="Gene3D" id="2.40.50.40">
    <property type="match status" value="1"/>
</dbReference>
<dbReference type="InterPro" id="IPR016197">
    <property type="entry name" value="Chromo-like_dom_sf"/>
</dbReference>
<dbReference type="AlphaFoldDB" id="A0A6A4EWN0"/>
<dbReference type="Pfam" id="PF13843">
    <property type="entry name" value="DDE_Tnp_1_7"/>
    <property type="match status" value="1"/>
</dbReference>
<dbReference type="PROSITE" id="PS00598">
    <property type="entry name" value="CHROMO_1"/>
    <property type="match status" value="1"/>
</dbReference>
<evidence type="ECO:0000256" key="1">
    <source>
        <dbReference type="ARBA" id="ARBA00004123"/>
    </source>
</evidence>
<feature type="domain" description="Chromo" evidence="4">
    <location>
        <begin position="76"/>
        <end position="120"/>
    </location>
</feature>
<reference evidence="5 6" key="1">
    <citation type="submission" date="2018-08" db="EMBL/GenBank/DDBJ databases">
        <title>Genomic investigation of the strawberry pathogen Phytophthora fragariae indicates pathogenicity is determined by transcriptional variation in three key races.</title>
        <authorList>
            <person name="Adams T.M."/>
            <person name="Armitage A.D."/>
            <person name="Sobczyk M.K."/>
            <person name="Bates H.J."/>
            <person name="Dunwell J.M."/>
            <person name="Nellist C.F."/>
            <person name="Harrison R.J."/>
        </authorList>
    </citation>
    <scope>NUCLEOTIDE SEQUENCE [LARGE SCALE GENOMIC DNA]</scope>
    <source>
        <strain evidence="5 6">SCRP333</strain>
    </source>
</reference>
<dbReference type="PANTHER" id="PTHR46599:SF3">
    <property type="entry name" value="PIGGYBAC TRANSPOSABLE ELEMENT-DERIVED PROTEIN 4"/>
    <property type="match status" value="1"/>
</dbReference>
<dbReference type="SUPFAM" id="SSF54160">
    <property type="entry name" value="Chromo domain-like"/>
    <property type="match status" value="1"/>
</dbReference>
<dbReference type="InterPro" id="IPR023779">
    <property type="entry name" value="Chromodomain_CS"/>
</dbReference>
<protein>
    <recommendedName>
        <fullName evidence="4">Chromo domain-containing protein</fullName>
    </recommendedName>
</protein>
<keyword evidence="2" id="KW-0539">Nucleus</keyword>
<evidence type="ECO:0000256" key="2">
    <source>
        <dbReference type="ARBA" id="ARBA00023242"/>
    </source>
</evidence>
<evidence type="ECO:0000259" key="4">
    <source>
        <dbReference type="PROSITE" id="PS50013"/>
    </source>
</evidence>
<dbReference type="InterPro" id="IPR023780">
    <property type="entry name" value="Chromo_domain"/>
</dbReference>
<dbReference type="PANTHER" id="PTHR46599">
    <property type="entry name" value="PIGGYBAC TRANSPOSABLE ELEMENT-DERIVED PROTEIN 4"/>
    <property type="match status" value="1"/>
</dbReference>
<dbReference type="PROSITE" id="PS50013">
    <property type="entry name" value="CHROMO_2"/>
    <property type="match status" value="1"/>
</dbReference>
<evidence type="ECO:0000313" key="5">
    <source>
        <dbReference type="EMBL" id="KAE9329143.1"/>
    </source>
</evidence>
<keyword evidence="6" id="KW-1185">Reference proteome</keyword>
<gene>
    <name evidence="5" type="ORF">PR003_g15623</name>
</gene>
<dbReference type="InterPro" id="IPR029526">
    <property type="entry name" value="PGBD"/>
</dbReference>
<evidence type="ECO:0000313" key="6">
    <source>
        <dbReference type="Proteomes" id="UP000434957"/>
    </source>
</evidence>
<proteinExistence type="predicted"/>
<accession>A0A6A4EWN0</accession>
<feature type="compositionally biased region" description="Basic residues" evidence="3">
    <location>
        <begin position="24"/>
        <end position="33"/>
    </location>
</feature>
<feature type="region of interest" description="Disordered" evidence="3">
    <location>
        <begin position="1"/>
        <end position="73"/>
    </location>
</feature>
<dbReference type="Pfam" id="PF00385">
    <property type="entry name" value="Chromo"/>
    <property type="match status" value="1"/>
</dbReference>
<name>A0A6A4EWN0_9STRA</name>
<dbReference type="Proteomes" id="UP000434957">
    <property type="component" value="Unassembled WGS sequence"/>
</dbReference>
<dbReference type="SMART" id="SM00298">
    <property type="entry name" value="CHROMO"/>
    <property type="match status" value="1"/>
</dbReference>
<comment type="caution">
    <text evidence="5">The sequence shown here is derived from an EMBL/GenBank/DDBJ whole genome shotgun (WGS) entry which is preliminary data.</text>
</comment>
<sequence length="506" mass="57100">MAPRKANRTLDNAFSATDKAAGGQRHRGRGRKQIRNDASALPAPKTRRKTQLAANKQNERCVEDDDSDESDEGDIYEVETILKEQGGRFYVKWAGYDSDENTWEPERNLKPEMIKRFRNRAAGVPRLNTAADTASGDSDEEPCTATAVSDASTAAELSVDSIIGAHVSFSPLKEEWMSATDYARVGSAYLIGVISREYVEKGKRKKKHSGDAALFELRWTTTQYQTNRHVHGITRTKVLEGIANYNRLNGNELRADTWEVLCRPYHEEASGADLWDEFEAVSEDCARYDCRETIPEDVGEVERVSAMDFRAAVSPPDELFGHGGGLTSPQVKSEFEFIFQHSASSSFLAYLSLAFWKKVVSNTNVYSAGQKRSLITLDELMKFLGVLFYMALVDKGEYANYWGEQVEDTIFDAQSVRLDPIMSLDRFKFIRKNLCFRDRISKEALQRDPAARIRPLMNMLKLRASKFVALGRNVAVDESSIACRSRFARHLLVFNATKPTGKYHFK</sequence>
<feature type="compositionally biased region" description="Acidic residues" evidence="3">
    <location>
        <begin position="62"/>
        <end position="73"/>
    </location>
</feature>
<organism evidence="5 6">
    <name type="scientific">Phytophthora rubi</name>
    <dbReference type="NCBI Taxonomy" id="129364"/>
    <lineage>
        <taxon>Eukaryota</taxon>
        <taxon>Sar</taxon>
        <taxon>Stramenopiles</taxon>
        <taxon>Oomycota</taxon>
        <taxon>Peronosporomycetes</taxon>
        <taxon>Peronosporales</taxon>
        <taxon>Peronosporaceae</taxon>
        <taxon>Phytophthora</taxon>
    </lineage>
</organism>